<name>A0A2W4VRB2_9CYAN</name>
<gene>
    <name evidence="1" type="ORF">DCF17_21245</name>
</gene>
<evidence type="ECO:0000313" key="1">
    <source>
        <dbReference type="EMBL" id="PZO33977.1"/>
    </source>
</evidence>
<protein>
    <submittedName>
        <fullName evidence="1">Uncharacterized protein</fullName>
    </submittedName>
</protein>
<dbReference type="Proteomes" id="UP000249081">
    <property type="component" value="Unassembled WGS sequence"/>
</dbReference>
<proteinExistence type="predicted"/>
<reference evidence="2" key="1">
    <citation type="submission" date="2018-04" db="EMBL/GenBank/DDBJ databases">
        <authorList>
            <person name="Cornet L."/>
        </authorList>
    </citation>
    <scope>NUCLEOTIDE SEQUENCE [LARGE SCALE GENOMIC DNA]</scope>
</reference>
<sequence length="77" mass="7878">MAAAVTTAATTLEAQALEVATALGELEKDQSTDLAPLNNVTIDTDLENNLVNITISLPVAITTTAAGFSVAAEVYLT</sequence>
<dbReference type="AlphaFoldDB" id="A0A2W4VRB2"/>
<comment type="caution">
    <text evidence="1">The sequence shown here is derived from an EMBL/GenBank/DDBJ whole genome shotgun (WGS) entry which is preliminary data.</text>
</comment>
<reference evidence="1 2" key="2">
    <citation type="submission" date="2018-06" db="EMBL/GenBank/DDBJ databases">
        <title>Metagenomic assembly of (sub)arctic Cyanobacteria and their associated microbiome from non-axenic cultures.</title>
        <authorList>
            <person name="Baurain D."/>
        </authorList>
    </citation>
    <scope>NUCLEOTIDE SEQUENCE [LARGE SCALE GENOMIC DNA]</scope>
    <source>
        <strain evidence="1">ULC041bin1</strain>
    </source>
</reference>
<dbReference type="EMBL" id="QBMN01000228">
    <property type="protein sequence ID" value="PZO33977.1"/>
    <property type="molecule type" value="Genomic_DNA"/>
</dbReference>
<accession>A0A2W4VRB2</accession>
<evidence type="ECO:0000313" key="2">
    <source>
        <dbReference type="Proteomes" id="UP000249081"/>
    </source>
</evidence>
<organism evidence="1 2">
    <name type="scientific">Shackletoniella antarctica</name>
    <dbReference type="NCBI Taxonomy" id="268115"/>
    <lineage>
        <taxon>Bacteria</taxon>
        <taxon>Bacillati</taxon>
        <taxon>Cyanobacteriota</taxon>
        <taxon>Cyanophyceae</taxon>
        <taxon>Oculatellales</taxon>
        <taxon>Oculatellaceae</taxon>
        <taxon>Shackletoniella</taxon>
    </lineage>
</organism>